<dbReference type="Pfam" id="PF13949">
    <property type="entry name" value="ALIX_LYPXL_bnd"/>
    <property type="match status" value="1"/>
</dbReference>
<keyword evidence="4" id="KW-0967">Endosome</keyword>
<reference evidence="9 10" key="1">
    <citation type="submission" date="2024-03" db="EMBL/GenBank/DDBJ databases">
        <title>Genome-scale model development and genomic sequencing of the oleaginous clade Lipomyces.</title>
        <authorList>
            <consortium name="Lawrence Berkeley National Laboratory"/>
            <person name="Czajka J.J."/>
            <person name="Han Y."/>
            <person name="Kim J."/>
            <person name="Mondo S.J."/>
            <person name="Hofstad B.A."/>
            <person name="Robles A."/>
            <person name="Haridas S."/>
            <person name="Riley R."/>
            <person name="LaButti K."/>
            <person name="Pangilinan J."/>
            <person name="Andreopoulos W."/>
            <person name="Lipzen A."/>
            <person name="Yan J."/>
            <person name="Wang M."/>
            <person name="Ng V."/>
            <person name="Grigoriev I.V."/>
            <person name="Spatafora J.W."/>
            <person name="Magnuson J.K."/>
            <person name="Baker S.E."/>
            <person name="Pomraning K.R."/>
        </authorList>
    </citation>
    <scope>NUCLEOTIDE SEQUENCE [LARGE SCALE GENOMIC DNA]</scope>
    <source>
        <strain evidence="9 10">Phaff 52-87</strain>
    </source>
</reference>
<keyword evidence="3" id="KW-0963">Cytoplasm</keyword>
<dbReference type="RefSeq" id="XP_064769329.1">
    <property type="nucleotide sequence ID" value="XM_064910393.1"/>
</dbReference>
<dbReference type="PROSITE" id="PS51180">
    <property type="entry name" value="BRO1"/>
    <property type="match status" value="1"/>
</dbReference>
<dbReference type="Proteomes" id="UP001498771">
    <property type="component" value="Unassembled WGS sequence"/>
</dbReference>
<organism evidence="9 10">
    <name type="scientific">Myxozyma melibiosi</name>
    <dbReference type="NCBI Taxonomy" id="54550"/>
    <lineage>
        <taxon>Eukaryota</taxon>
        <taxon>Fungi</taxon>
        <taxon>Dikarya</taxon>
        <taxon>Ascomycota</taxon>
        <taxon>Saccharomycotina</taxon>
        <taxon>Lipomycetes</taxon>
        <taxon>Lipomycetales</taxon>
        <taxon>Lipomycetaceae</taxon>
        <taxon>Myxozyma</taxon>
    </lineage>
</organism>
<evidence type="ECO:0000256" key="7">
    <source>
        <dbReference type="SAM" id="MobiDB-lite"/>
    </source>
</evidence>
<keyword evidence="10" id="KW-1185">Reference proteome</keyword>
<sequence length="747" mass="83637">MPSSPKIAIPVKTTTDVDWETPLRSYIRQTYGSADSFSKECQIFSRLRQDMMGAGNDPTGRDLIYKYYGQLELLDLRVPVEEGGCKVGFTWTDAFTHTETTQHSIAFEKASILFNLAAVNSHIATDTTDLKLAYKTFQAAAGIFTFVADSFLHAPSSDLNRDTVRALAALMLAQAQEVFVERLLSENASKPSMLTKLAKSTSLMYKAAVEGLSSAVAKGWVEREWVSLANIKQYHWDAIAHAQQADLQSSKSKQGLAIAYLKSAISKNDAALSSYLPSTFSSFRETLTSYETVLNTDLATMEKDNDYIYHDNIPPVNTVPEIGALEAAKPTPMSDLYKDQDITQLIGRDIFEKLIPVSVAEQSSMYSEEKAKLLRAEGEKVDVAEEELVSALEYLGLPAALKTVKTLTHSFDDGRVDENVAEWAHKVQVGGSVSFADIDQKKRDIYQIVERCERELDAEEREGENMRARLGHFWTQSPSASLTSTLKSDLHSIKESLWTASSSDKKLQAQYAPVEADIRVLTQGPSSAELAAFFRPSSIGGVTQNFMDMDISGRPPPVSRTSSSGGGGSDKVDTEAVENALRKLTKLKKERGLVFTELKDKIQEDDISSLLILNKKVPNIEEKLFKSELEKFAPYQKRIAATIYQQAVTLKDLSAAWKLILENPSIRQRRAQKEDSDLRNKTTIERFRRAFESWNDVYLGKQKGEQFYASLYDFAKSTERNVLDFVENRRDESRRILANLERQQALR</sequence>
<evidence type="ECO:0000256" key="5">
    <source>
        <dbReference type="ARBA" id="ARBA00041284"/>
    </source>
</evidence>
<comment type="caution">
    <text evidence="9">The sequence shown here is derived from an EMBL/GenBank/DDBJ whole genome shotgun (WGS) entry which is preliminary data.</text>
</comment>
<dbReference type="Gene3D" id="1.20.120.560">
    <property type="entry name" value="alix/aip1 in complex with the ypdl late domain"/>
    <property type="match status" value="1"/>
</dbReference>
<dbReference type="InterPro" id="IPR025304">
    <property type="entry name" value="ALIX_V_dom"/>
</dbReference>
<accession>A0ABR1F8Y3</accession>
<evidence type="ECO:0000256" key="3">
    <source>
        <dbReference type="ARBA" id="ARBA00022490"/>
    </source>
</evidence>
<feature type="domain" description="BRO1" evidence="8">
    <location>
        <begin position="5"/>
        <end position="388"/>
    </location>
</feature>
<name>A0ABR1F8Y3_9ASCO</name>
<dbReference type="InterPro" id="IPR038499">
    <property type="entry name" value="BRO1_sf"/>
</dbReference>
<gene>
    <name evidence="9" type="ORF">BZA70DRAFT_236802</name>
</gene>
<evidence type="ECO:0000313" key="9">
    <source>
        <dbReference type="EMBL" id="KAK7206296.1"/>
    </source>
</evidence>
<evidence type="ECO:0000256" key="1">
    <source>
        <dbReference type="ARBA" id="ARBA00004177"/>
    </source>
</evidence>
<evidence type="ECO:0000259" key="8">
    <source>
        <dbReference type="PROSITE" id="PS51180"/>
    </source>
</evidence>
<comment type="subcellular location">
    <subcellularLocation>
        <location evidence="2">Cytoplasm</location>
    </subcellularLocation>
    <subcellularLocation>
        <location evidence="1">Endosome</location>
    </subcellularLocation>
</comment>
<dbReference type="GeneID" id="90035905"/>
<dbReference type="Gene3D" id="1.25.40.280">
    <property type="entry name" value="alix/aip1 like domains"/>
    <property type="match status" value="1"/>
</dbReference>
<feature type="coiled-coil region" evidence="6">
    <location>
        <begin position="442"/>
        <end position="469"/>
    </location>
</feature>
<evidence type="ECO:0000256" key="2">
    <source>
        <dbReference type="ARBA" id="ARBA00004496"/>
    </source>
</evidence>
<dbReference type="PANTHER" id="PTHR23030:SF30">
    <property type="entry name" value="TYROSINE-PROTEIN PHOSPHATASE NON-RECEPTOR TYPE 23"/>
    <property type="match status" value="1"/>
</dbReference>
<proteinExistence type="predicted"/>
<dbReference type="Gene3D" id="1.20.140.50">
    <property type="entry name" value="alix/aip1 like domains"/>
    <property type="match status" value="1"/>
</dbReference>
<feature type="region of interest" description="Disordered" evidence="7">
    <location>
        <begin position="552"/>
        <end position="573"/>
    </location>
</feature>
<evidence type="ECO:0000313" key="10">
    <source>
        <dbReference type="Proteomes" id="UP001498771"/>
    </source>
</evidence>
<dbReference type="SMART" id="SM01041">
    <property type="entry name" value="BRO1"/>
    <property type="match status" value="1"/>
</dbReference>
<dbReference type="EMBL" id="JBBJBU010000003">
    <property type="protein sequence ID" value="KAK7206296.1"/>
    <property type="molecule type" value="Genomic_DNA"/>
</dbReference>
<dbReference type="PANTHER" id="PTHR23030">
    <property type="entry name" value="PCD6 INTERACTING PROTEIN-RELATED"/>
    <property type="match status" value="1"/>
</dbReference>
<protein>
    <recommendedName>
        <fullName evidence="5">BRO domain-containing protein 1</fullName>
    </recommendedName>
</protein>
<dbReference type="Pfam" id="PF03097">
    <property type="entry name" value="BRO1"/>
    <property type="match status" value="1"/>
</dbReference>
<evidence type="ECO:0000256" key="4">
    <source>
        <dbReference type="ARBA" id="ARBA00022753"/>
    </source>
</evidence>
<keyword evidence="6" id="KW-0175">Coiled coil</keyword>
<dbReference type="InterPro" id="IPR004328">
    <property type="entry name" value="BRO1_dom"/>
</dbReference>
<evidence type="ECO:0000256" key="6">
    <source>
        <dbReference type="SAM" id="Coils"/>
    </source>
</evidence>